<keyword evidence="2" id="KW-0732">Signal</keyword>
<protein>
    <submittedName>
        <fullName evidence="4">Amino acid/amide ABC transporter substrate-binding protein (HAAT family)</fullName>
    </submittedName>
</protein>
<comment type="similarity">
    <text evidence="1">Belongs to the leucine-binding protein family.</text>
</comment>
<evidence type="ECO:0000313" key="4">
    <source>
        <dbReference type="EMBL" id="RZT84919.1"/>
    </source>
</evidence>
<dbReference type="PANTHER" id="PTHR47628:SF1">
    <property type="entry name" value="ALIPHATIC AMIDASE EXPRESSION-REGULATING PROTEIN"/>
    <property type="match status" value="1"/>
</dbReference>
<dbReference type="CDD" id="cd06358">
    <property type="entry name" value="PBP1_NHase"/>
    <property type="match status" value="1"/>
</dbReference>
<dbReference type="EMBL" id="SHKL01000001">
    <property type="protein sequence ID" value="RZT84919.1"/>
    <property type="molecule type" value="Genomic_DNA"/>
</dbReference>
<proteinExistence type="inferred from homology"/>
<dbReference type="AlphaFoldDB" id="A0A4Q7UXQ0"/>
<gene>
    <name evidence="4" type="ORF">EV383_1777</name>
</gene>
<evidence type="ECO:0000259" key="3">
    <source>
        <dbReference type="Pfam" id="PF13458"/>
    </source>
</evidence>
<dbReference type="Proteomes" id="UP000291591">
    <property type="component" value="Unassembled WGS sequence"/>
</dbReference>
<sequence length="354" mass="38477">MSGRPDRPITVALVVPLHGSEQMYGPSCTLSARLAADEINSDGGLLGREVRLHIVDSAGAPYAVADEVDRLITADRVDAVVGWHLSALRTVLARRVAGRIPYVFTALYEGGESTPGVFCTGETPGRQLYPALAWMAREVSVRRWFVVGNDYRWPRETTTAVRRFARSHPGVSIEDEIYVDLGTTDFAGISRRIEQSTCDGVLMLLVGRDGVEFNRRFAAHGLDAQCARLTPLMDETMLLETGIDDSRDVFSTAGFFETLSNEDSLAFGARYVERFGPDAPVLNSPGESCYEGMQLLAGLVRRAGSADVGRICEIADGTRYHGPRGEIAVAGRHVDQPIYMAVADGSSYDVLASL</sequence>
<organism evidence="4 5">
    <name type="scientific">Pseudonocardia sediminis</name>
    <dbReference type="NCBI Taxonomy" id="1397368"/>
    <lineage>
        <taxon>Bacteria</taxon>
        <taxon>Bacillati</taxon>
        <taxon>Actinomycetota</taxon>
        <taxon>Actinomycetes</taxon>
        <taxon>Pseudonocardiales</taxon>
        <taxon>Pseudonocardiaceae</taxon>
        <taxon>Pseudonocardia</taxon>
    </lineage>
</organism>
<accession>A0A4Q7UXQ0</accession>
<dbReference type="InterPro" id="IPR028081">
    <property type="entry name" value="Leu-bd"/>
</dbReference>
<dbReference type="Pfam" id="PF13458">
    <property type="entry name" value="Peripla_BP_6"/>
    <property type="match status" value="1"/>
</dbReference>
<evidence type="ECO:0000256" key="1">
    <source>
        <dbReference type="ARBA" id="ARBA00010062"/>
    </source>
</evidence>
<dbReference type="RefSeq" id="WP_130289463.1">
    <property type="nucleotide sequence ID" value="NZ_SHKL01000001.1"/>
</dbReference>
<dbReference type="SUPFAM" id="SSF53822">
    <property type="entry name" value="Periplasmic binding protein-like I"/>
    <property type="match status" value="1"/>
</dbReference>
<evidence type="ECO:0000313" key="5">
    <source>
        <dbReference type="Proteomes" id="UP000291591"/>
    </source>
</evidence>
<reference evidence="4 5" key="1">
    <citation type="submission" date="2019-02" db="EMBL/GenBank/DDBJ databases">
        <title>Sequencing the genomes of 1000 actinobacteria strains.</title>
        <authorList>
            <person name="Klenk H.-P."/>
        </authorList>
    </citation>
    <scope>NUCLEOTIDE SEQUENCE [LARGE SCALE GENOMIC DNA]</scope>
    <source>
        <strain evidence="4 5">DSM 45779</strain>
    </source>
</reference>
<dbReference type="PANTHER" id="PTHR47628">
    <property type="match status" value="1"/>
</dbReference>
<dbReference type="OrthoDB" id="7337537at2"/>
<dbReference type="Gene3D" id="3.40.50.2300">
    <property type="match status" value="2"/>
</dbReference>
<comment type="caution">
    <text evidence="4">The sequence shown here is derived from an EMBL/GenBank/DDBJ whole genome shotgun (WGS) entry which is preliminary data.</text>
</comment>
<feature type="domain" description="Leucine-binding protein" evidence="3">
    <location>
        <begin position="8"/>
        <end position="344"/>
    </location>
</feature>
<keyword evidence="5" id="KW-1185">Reference proteome</keyword>
<name>A0A4Q7UXQ0_PSEST</name>
<dbReference type="InterPro" id="IPR028082">
    <property type="entry name" value="Peripla_BP_I"/>
</dbReference>
<evidence type="ECO:0000256" key="2">
    <source>
        <dbReference type="ARBA" id="ARBA00022729"/>
    </source>
</evidence>